<dbReference type="GO" id="GO:0020037">
    <property type="term" value="F:heme binding"/>
    <property type="evidence" value="ECO:0007669"/>
    <property type="project" value="InterPro"/>
</dbReference>
<reference evidence="2" key="2">
    <citation type="submission" date="2021-04" db="EMBL/GenBank/DDBJ databases">
        <title>Complete Genome and methylome analysis of Thiothrix fructosivorans ATCC 49748.</title>
        <authorList>
            <person name="Fomenkov A."/>
            <person name="Sun L."/>
            <person name="Vincze T."/>
            <person name="Grabovich M.Y."/>
            <person name="Roberts R.J."/>
        </authorList>
    </citation>
    <scope>NUCLEOTIDE SEQUENCE</scope>
    <source>
        <strain evidence="2">ATCC 49748</strain>
        <plasmid evidence="2">pTfr153</plasmid>
    </source>
</reference>
<dbReference type="SUPFAM" id="SSF47175">
    <property type="entry name" value="Cytochromes"/>
    <property type="match status" value="1"/>
</dbReference>
<accession>A0A8B0SP50</accession>
<dbReference type="GO" id="GO:0009055">
    <property type="term" value="F:electron transfer activity"/>
    <property type="evidence" value="ECO:0007669"/>
    <property type="project" value="InterPro"/>
</dbReference>
<dbReference type="EMBL" id="CP072750">
    <property type="protein sequence ID" value="QTX12985.1"/>
    <property type="molecule type" value="Genomic_DNA"/>
</dbReference>
<dbReference type="GO" id="GO:0005506">
    <property type="term" value="F:iron ion binding"/>
    <property type="evidence" value="ECO:0007669"/>
    <property type="project" value="InterPro"/>
</dbReference>
<reference evidence="1 3" key="1">
    <citation type="submission" date="2021-03" db="EMBL/GenBank/DDBJ databases">
        <title>Draft genome and methylome analysis of Thiotrix fructosivoruns ATCC 49748.</title>
        <authorList>
            <person name="Fomenkov A."/>
            <person name="Grabovich M.Y."/>
            <person name="Roberts R.J."/>
        </authorList>
    </citation>
    <scope>NUCLEOTIDE SEQUENCE [LARGE SCALE GENOMIC DNA]</scope>
    <source>
        <strain evidence="1 3">ATCC 49748</strain>
        <plasmid evidence="1">pTfr153</plasmid>
    </source>
</reference>
<geneLocation type="plasmid" evidence="2">
    <name>pTfr153</name>
</geneLocation>
<evidence type="ECO:0000313" key="3">
    <source>
        <dbReference type="Proteomes" id="UP000664466"/>
    </source>
</evidence>
<organism evidence="2">
    <name type="scientific">Thiothrix fructosivorans</name>
    <dbReference type="NCBI Taxonomy" id="111770"/>
    <lineage>
        <taxon>Bacteria</taxon>
        <taxon>Pseudomonadati</taxon>
        <taxon>Pseudomonadota</taxon>
        <taxon>Gammaproteobacteria</taxon>
        <taxon>Thiotrichales</taxon>
        <taxon>Thiotrichaceae</taxon>
        <taxon>Thiothrix</taxon>
    </lineage>
</organism>
<evidence type="ECO:0000313" key="1">
    <source>
        <dbReference type="EMBL" id="MBO0611456.1"/>
    </source>
</evidence>
<gene>
    <name evidence="1" type="ORF">J1836_00720</name>
    <name evidence="2" type="ORF">J1836_020700</name>
</gene>
<dbReference type="GO" id="GO:0022900">
    <property type="term" value="P:electron transport chain"/>
    <property type="evidence" value="ECO:0007669"/>
    <property type="project" value="InterPro"/>
</dbReference>
<name>A0A8B0SP50_9GAMM</name>
<protein>
    <recommendedName>
        <fullName evidence="4">Cytochrome c</fullName>
    </recommendedName>
</protein>
<dbReference type="Proteomes" id="UP000664466">
    <property type="component" value="Unassembled WGS sequence"/>
</dbReference>
<evidence type="ECO:0000313" key="2">
    <source>
        <dbReference type="EMBL" id="QTX12985.1"/>
    </source>
</evidence>
<evidence type="ECO:0008006" key="4">
    <source>
        <dbReference type="Google" id="ProtNLM"/>
    </source>
</evidence>
<dbReference type="AlphaFoldDB" id="A0A8B0SP50"/>
<keyword evidence="2" id="KW-0614">Plasmid</keyword>
<dbReference type="EMBL" id="JAFMPM010000004">
    <property type="protein sequence ID" value="MBO0611456.1"/>
    <property type="molecule type" value="Genomic_DNA"/>
</dbReference>
<dbReference type="RefSeq" id="WP_207249103.1">
    <property type="nucleotide sequence ID" value="NZ_CP072750.1"/>
</dbReference>
<sequence length="155" mass="17107">MKSCKLSWSLVAILCLVVAVFAYKFTAGEVQPSTDGRQEVKLTKDERNALLLEMRKWLQSSQAILAATSKQDFVLVANAAKASGMAAEADTPGSLFRKIPLEMKKLGFDTRQKFDEIAADAETLKDAQHTMTQLSTAMNNCIACHAIYRFAENVE</sequence>
<keyword evidence="3" id="KW-1185">Reference proteome</keyword>
<dbReference type="InterPro" id="IPR010980">
    <property type="entry name" value="Cyt_c/b562"/>
</dbReference>
<proteinExistence type="predicted"/>